<accession>A0A9X4BKG5</accession>
<evidence type="ECO:0000313" key="2">
    <source>
        <dbReference type="EMBL" id="MDC8013184.1"/>
    </source>
</evidence>
<dbReference type="Proteomes" id="UP001139971">
    <property type="component" value="Unassembled WGS sequence"/>
</dbReference>
<keyword evidence="1" id="KW-0732">Signal</keyword>
<dbReference type="RefSeq" id="WP_263545397.1">
    <property type="nucleotide sequence ID" value="NZ_JAOVZO020000017.1"/>
</dbReference>
<dbReference type="AlphaFoldDB" id="A0A9X4BKG5"/>
<name>A0A9X4BKG5_9GAMM</name>
<reference evidence="2" key="1">
    <citation type="submission" date="2023-02" db="EMBL/GenBank/DDBJ databases">
        <title>Tahibacter soli sp. nov. isolated from soil.</title>
        <authorList>
            <person name="Baek J.H."/>
            <person name="Lee J.K."/>
            <person name="Choi D.G."/>
            <person name="Jeon C.O."/>
        </authorList>
    </citation>
    <scope>NUCLEOTIDE SEQUENCE</scope>
    <source>
        <strain evidence="2">BL</strain>
    </source>
</reference>
<protein>
    <submittedName>
        <fullName evidence="2">Uncharacterized protein</fullName>
    </submittedName>
</protein>
<sequence length="198" mass="21760">MRPVSLRLSVLALMLCCALPATAQTPTGAASPADAAADAQAALAVADLDLYQRGLQMEIDALQLAQQRLTAARDARDDVAENVALQPVLSRQYERNAAKALNVDLRRYRDVKKRFGDILVLGEYIDQLNAQLEQLHQTGLSAKARADQRKQLEDMRAKAVDPYAVLDTALRDALKARADALVRLRISNNDLVQELTSR</sequence>
<organism evidence="2 3">
    <name type="scientific">Tahibacter soli</name>
    <dbReference type="NCBI Taxonomy" id="2983605"/>
    <lineage>
        <taxon>Bacteria</taxon>
        <taxon>Pseudomonadati</taxon>
        <taxon>Pseudomonadota</taxon>
        <taxon>Gammaproteobacteria</taxon>
        <taxon>Lysobacterales</taxon>
        <taxon>Rhodanobacteraceae</taxon>
        <taxon>Tahibacter</taxon>
    </lineage>
</organism>
<feature type="signal peptide" evidence="1">
    <location>
        <begin position="1"/>
        <end position="23"/>
    </location>
</feature>
<proteinExistence type="predicted"/>
<keyword evidence="3" id="KW-1185">Reference proteome</keyword>
<feature type="chain" id="PRO_5040889715" evidence="1">
    <location>
        <begin position="24"/>
        <end position="198"/>
    </location>
</feature>
<comment type="caution">
    <text evidence="2">The sequence shown here is derived from an EMBL/GenBank/DDBJ whole genome shotgun (WGS) entry which is preliminary data.</text>
</comment>
<dbReference type="EMBL" id="JAOVZO020000017">
    <property type="protein sequence ID" value="MDC8013184.1"/>
    <property type="molecule type" value="Genomic_DNA"/>
</dbReference>
<evidence type="ECO:0000313" key="3">
    <source>
        <dbReference type="Proteomes" id="UP001139971"/>
    </source>
</evidence>
<gene>
    <name evidence="2" type="ORF">OD750_011610</name>
</gene>
<evidence type="ECO:0000256" key="1">
    <source>
        <dbReference type="SAM" id="SignalP"/>
    </source>
</evidence>